<dbReference type="InterPro" id="IPR002477">
    <property type="entry name" value="Peptidoglycan-bd-like"/>
</dbReference>
<dbReference type="InterPro" id="IPR036366">
    <property type="entry name" value="PGBDSf"/>
</dbReference>
<dbReference type="SUPFAM" id="SSF141523">
    <property type="entry name" value="L,D-transpeptidase catalytic domain-like"/>
    <property type="match status" value="1"/>
</dbReference>
<evidence type="ECO:0000259" key="9">
    <source>
        <dbReference type="PROSITE" id="PS52029"/>
    </source>
</evidence>
<reference evidence="10" key="1">
    <citation type="journal article" date="2014" name="Int. J. Syst. Evol. Microbiol.">
        <title>Complete genome sequence of Corynebacterium casei LMG S-19264T (=DSM 44701T), isolated from a smear-ripened cheese.</title>
        <authorList>
            <consortium name="US DOE Joint Genome Institute (JGI-PGF)"/>
            <person name="Walter F."/>
            <person name="Albersmeier A."/>
            <person name="Kalinowski J."/>
            <person name="Ruckert C."/>
        </authorList>
    </citation>
    <scope>NUCLEOTIDE SEQUENCE</scope>
    <source>
        <strain evidence="10">VKM B-1513</strain>
    </source>
</reference>
<dbReference type="PROSITE" id="PS52029">
    <property type="entry name" value="LD_TPASE"/>
    <property type="match status" value="1"/>
</dbReference>
<keyword evidence="11" id="KW-1185">Reference proteome</keyword>
<reference evidence="10" key="2">
    <citation type="submission" date="2023-01" db="EMBL/GenBank/DDBJ databases">
        <authorList>
            <person name="Sun Q."/>
            <person name="Evtushenko L."/>
        </authorList>
    </citation>
    <scope>NUCLEOTIDE SEQUENCE</scope>
    <source>
        <strain evidence="10">VKM B-1513</strain>
    </source>
</reference>
<dbReference type="GO" id="GO:0016740">
    <property type="term" value="F:transferase activity"/>
    <property type="evidence" value="ECO:0007669"/>
    <property type="project" value="UniProtKB-KW"/>
</dbReference>
<organism evidence="10 11">
    <name type="scientific">Maricaulis virginensis</name>
    <dbReference type="NCBI Taxonomy" id="144022"/>
    <lineage>
        <taxon>Bacteria</taxon>
        <taxon>Pseudomonadati</taxon>
        <taxon>Pseudomonadota</taxon>
        <taxon>Alphaproteobacteria</taxon>
        <taxon>Maricaulales</taxon>
        <taxon>Maricaulaceae</taxon>
        <taxon>Maricaulis</taxon>
    </lineage>
</organism>
<evidence type="ECO:0000256" key="3">
    <source>
        <dbReference type="ARBA" id="ARBA00022679"/>
    </source>
</evidence>
<dbReference type="GO" id="GO:0008360">
    <property type="term" value="P:regulation of cell shape"/>
    <property type="evidence" value="ECO:0007669"/>
    <property type="project" value="UniProtKB-UniRule"/>
</dbReference>
<feature type="active site" description="Nucleophile" evidence="7">
    <location>
        <position position="435"/>
    </location>
</feature>
<dbReference type="SUPFAM" id="SSF47090">
    <property type="entry name" value="PGBD-like"/>
    <property type="match status" value="1"/>
</dbReference>
<dbReference type="InterPro" id="IPR052905">
    <property type="entry name" value="LD-transpeptidase_YkuD-like"/>
</dbReference>
<feature type="chain" id="PRO_5040890031" evidence="8">
    <location>
        <begin position="19"/>
        <end position="521"/>
    </location>
</feature>
<feature type="domain" description="L,D-TPase catalytic" evidence="9">
    <location>
        <begin position="284"/>
        <end position="483"/>
    </location>
</feature>
<evidence type="ECO:0000256" key="8">
    <source>
        <dbReference type="SAM" id="SignalP"/>
    </source>
</evidence>
<evidence type="ECO:0000256" key="5">
    <source>
        <dbReference type="ARBA" id="ARBA00022984"/>
    </source>
</evidence>
<accession>A0A9W6MNY0</accession>
<dbReference type="Gene3D" id="1.10.101.10">
    <property type="entry name" value="PGBD-like superfamily/PGBD"/>
    <property type="match status" value="1"/>
</dbReference>
<dbReference type="RefSeq" id="WP_271186773.1">
    <property type="nucleotide sequence ID" value="NZ_BSFE01000004.1"/>
</dbReference>
<evidence type="ECO:0000256" key="6">
    <source>
        <dbReference type="ARBA" id="ARBA00023316"/>
    </source>
</evidence>
<dbReference type="GO" id="GO:0071555">
    <property type="term" value="P:cell wall organization"/>
    <property type="evidence" value="ECO:0007669"/>
    <property type="project" value="UniProtKB-UniRule"/>
</dbReference>
<evidence type="ECO:0000313" key="11">
    <source>
        <dbReference type="Proteomes" id="UP001143486"/>
    </source>
</evidence>
<feature type="signal peptide" evidence="8">
    <location>
        <begin position="1"/>
        <end position="18"/>
    </location>
</feature>
<dbReference type="AlphaFoldDB" id="A0A9W6MNY0"/>
<keyword evidence="6 7" id="KW-0961">Cell wall biogenesis/degradation</keyword>
<comment type="similarity">
    <text evidence="2">Belongs to the YkuD family.</text>
</comment>
<dbReference type="GO" id="GO:0004180">
    <property type="term" value="F:carboxypeptidase activity"/>
    <property type="evidence" value="ECO:0007669"/>
    <property type="project" value="UniProtKB-ARBA"/>
</dbReference>
<gene>
    <name evidence="10" type="ORF">GCM10017621_19140</name>
</gene>
<evidence type="ECO:0000313" key="10">
    <source>
        <dbReference type="EMBL" id="GLK52406.1"/>
    </source>
</evidence>
<comment type="caution">
    <text evidence="10">The sequence shown here is derived from an EMBL/GenBank/DDBJ whole genome shotgun (WGS) entry which is preliminary data.</text>
</comment>
<protein>
    <submittedName>
        <fullName evidence="10">Murein L,D-transpeptidase</fullName>
    </submittedName>
</protein>
<keyword evidence="5 7" id="KW-0573">Peptidoglycan synthesis</keyword>
<dbReference type="CDD" id="cd16913">
    <property type="entry name" value="YkuD_like"/>
    <property type="match status" value="1"/>
</dbReference>
<name>A0A9W6MNY0_9PROT</name>
<dbReference type="GO" id="GO:0009252">
    <property type="term" value="P:peptidoglycan biosynthetic process"/>
    <property type="evidence" value="ECO:0007669"/>
    <property type="project" value="UniProtKB-KW"/>
</dbReference>
<keyword evidence="4 7" id="KW-0133">Cell shape</keyword>
<dbReference type="PANTHER" id="PTHR41533">
    <property type="entry name" value="L,D-TRANSPEPTIDASE HI_1667-RELATED"/>
    <property type="match status" value="1"/>
</dbReference>
<comment type="pathway">
    <text evidence="1 7">Cell wall biogenesis; peptidoglycan biosynthesis.</text>
</comment>
<evidence type="ECO:0000256" key="7">
    <source>
        <dbReference type="PROSITE-ProRule" id="PRU01373"/>
    </source>
</evidence>
<keyword evidence="8" id="KW-0732">Signal</keyword>
<dbReference type="Pfam" id="PF03734">
    <property type="entry name" value="YkuD"/>
    <property type="match status" value="1"/>
</dbReference>
<evidence type="ECO:0000256" key="4">
    <source>
        <dbReference type="ARBA" id="ARBA00022960"/>
    </source>
</evidence>
<keyword evidence="3" id="KW-0808">Transferase</keyword>
<proteinExistence type="inferred from homology"/>
<dbReference type="Proteomes" id="UP001143486">
    <property type="component" value="Unassembled WGS sequence"/>
</dbReference>
<dbReference type="InterPro" id="IPR045380">
    <property type="entry name" value="LD_TPept_scaffold_dom"/>
</dbReference>
<feature type="active site" description="Proton donor/acceptor" evidence="7">
    <location>
        <position position="416"/>
    </location>
</feature>
<dbReference type="InterPro" id="IPR005490">
    <property type="entry name" value="LD_TPept_cat_dom"/>
</dbReference>
<evidence type="ECO:0000256" key="1">
    <source>
        <dbReference type="ARBA" id="ARBA00004752"/>
    </source>
</evidence>
<dbReference type="Pfam" id="PF01471">
    <property type="entry name" value="PG_binding_1"/>
    <property type="match status" value="1"/>
</dbReference>
<dbReference type="EMBL" id="BSFE01000004">
    <property type="protein sequence ID" value="GLK52406.1"/>
    <property type="molecule type" value="Genomic_DNA"/>
</dbReference>
<sequence length="521" mass="58259">MKLILALFLANSICGASGDDLAPAPSPAVSSVCLSCNVFERLYDGRDNAPAWTGWRRRKHFQALLEAVRDAGSHGLDPASYGLDLLEAANPRRSDRRLDEIATRAYLDLAHDLLRGRLDPQTVERGWSAPRRDLDLATYLASALENDRVPESLEALAPRDDGYARLRTALADYRAVNAKGAWPRIEPGAALHPGDRSPRVAQLRARLQATGEVFRLVPETERDLFDDEMAAAVLRLQERAHLDGDGVAGAETIEWLNVPSEHRVWQIAANLERLRWQGGSPEGRLLRVNIPDFVLEAWSGGEVEQRHRLIVGRRSRPTPVFSAQLAYFILNPWWETPHSLAVRDELPAFRRDPDMVQRLGFQVLDSEGNLVDPGEIDWNTVPASAFPYRLRQAPGPQNALGQVKFIFPNPYNTYLHDTPTRQLFEEDRRAFSSGCMRVDRPVDLARWVSEGLPDWPPERIDRVLAGGVETRVDLSEGIPVEVVYRTVVPEGSLGVRFLDDLYNRDGIIIDELEGAGSTVSE</sequence>
<evidence type="ECO:0000256" key="2">
    <source>
        <dbReference type="ARBA" id="ARBA00005992"/>
    </source>
</evidence>
<dbReference type="InterPro" id="IPR036365">
    <property type="entry name" value="PGBD-like_sf"/>
</dbReference>
<dbReference type="Pfam" id="PF20142">
    <property type="entry name" value="Scaffold"/>
    <property type="match status" value="1"/>
</dbReference>
<dbReference type="PANTHER" id="PTHR41533:SF2">
    <property type="entry name" value="BLR7131 PROTEIN"/>
    <property type="match status" value="1"/>
</dbReference>
<dbReference type="Gene3D" id="2.40.440.10">
    <property type="entry name" value="L,D-transpeptidase catalytic domain-like"/>
    <property type="match status" value="1"/>
</dbReference>
<dbReference type="InterPro" id="IPR038063">
    <property type="entry name" value="Transpep_catalytic_dom"/>
</dbReference>